<keyword evidence="1" id="KW-0472">Membrane</keyword>
<evidence type="ECO:0000313" key="2">
    <source>
        <dbReference type="EMBL" id="PRQ40925.1"/>
    </source>
</evidence>
<comment type="caution">
    <text evidence="2">The sequence shown here is derived from an EMBL/GenBank/DDBJ whole genome shotgun (WGS) entry which is preliminary data.</text>
</comment>
<evidence type="ECO:0000313" key="3">
    <source>
        <dbReference type="Proteomes" id="UP000238479"/>
    </source>
</evidence>
<gene>
    <name evidence="2" type="ORF">RchiOBHm_Chr4g0441401</name>
</gene>
<dbReference type="EMBL" id="PDCK01000042">
    <property type="protein sequence ID" value="PRQ40925.1"/>
    <property type="molecule type" value="Genomic_DNA"/>
</dbReference>
<name>A0A2P6R399_ROSCH</name>
<proteinExistence type="predicted"/>
<feature type="transmembrane region" description="Helical" evidence="1">
    <location>
        <begin position="33"/>
        <end position="58"/>
    </location>
</feature>
<protein>
    <submittedName>
        <fullName evidence="2">Uncharacterized protein</fullName>
    </submittedName>
</protein>
<dbReference type="Proteomes" id="UP000238479">
    <property type="component" value="Chromosome 4"/>
</dbReference>
<keyword evidence="3" id="KW-1185">Reference proteome</keyword>
<reference evidence="2 3" key="1">
    <citation type="journal article" date="2018" name="Nat. Genet.">
        <title>The Rosa genome provides new insights in the design of modern roses.</title>
        <authorList>
            <person name="Bendahmane M."/>
        </authorList>
    </citation>
    <scope>NUCLEOTIDE SEQUENCE [LARGE SCALE GENOMIC DNA]</scope>
    <source>
        <strain evidence="3">cv. Old Blush</strain>
    </source>
</reference>
<dbReference type="Gramene" id="PRQ40925">
    <property type="protein sequence ID" value="PRQ40925"/>
    <property type="gene ID" value="RchiOBHm_Chr4g0441401"/>
</dbReference>
<organism evidence="2 3">
    <name type="scientific">Rosa chinensis</name>
    <name type="common">China rose</name>
    <dbReference type="NCBI Taxonomy" id="74649"/>
    <lineage>
        <taxon>Eukaryota</taxon>
        <taxon>Viridiplantae</taxon>
        <taxon>Streptophyta</taxon>
        <taxon>Embryophyta</taxon>
        <taxon>Tracheophyta</taxon>
        <taxon>Spermatophyta</taxon>
        <taxon>Magnoliopsida</taxon>
        <taxon>eudicotyledons</taxon>
        <taxon>Gunneridae</taxon>
        <taxon>Pentapetalae</taxon>
        <taxon>rosids</taxon>
        <taxon>fabids</taxon>
        <taxon>Rosales</taxon>
        <taxon>Rosaceae</taxon>
        <taxon>Rosoideae</taxon>
        <taxon>Rosoideae incertae sedis</taxon>
        <taxon>Rosa</taxon>
    </lineage>
</organism>
<accession>A0A2P6R399</accession>
<sequence length="73" mass="8289">MNQLYFKKKIITLYPFREDASITFPFYPFSSSHSLMCVYCIIASCCIIAFNNIVLILVSKSCKGSNNIIVVLL</sequence>
<keyword evidence="1" id="KW-0812">Transmembrane</keyword>
<keyword evidence="1" id="KW-1133">Transmembrane helix</keyword>
<dbReference type="AlphaFoldDB" id="A0A2P6R399"/>
<evidence type="ECO:0000256" key="1">
    <source>
        <dbReference type="SAM" id="Phobius"/>
    </source>
</evidence>